<proteinExistence type="predicted"/>
<dbReference type="AlphaFoldDB" id="A0AAW1Q770"/>
<reference evidence="1 2" key="1">
    <citation type="journal article" date="2024" name="Nat. Commun.">
        <title>Phylogenomics reveals the evolutionary origins of lichenization in chlorophyte algae.</title>
        <authorList>
            <person name="Puginier C."/>
            <person name="Libourel C."/>
            <person name="Otte J."/>
            <person name="Skaloud P."/>
            <person name="Haon M."/>
            <person name="Grisel S."/>
            <person name="Petersen M."/>
            <person name="Berrin J.G."/>
            <person name="Delaux P.M."/>
            <person name="Dal Grande F."/>
            <person name="Keller J."/>
        </authorList>
    </citation>
    <scope>NUCLEOTIDE SEQUENCE [LARGE SCALE GENOMIC DNA]</scope>
    <source>
        <strain evidence="1 2">SAG 2043</strain>
    </source>
</reference>
<dbReference type="Proteomes" id="UP001489004">
    <property type="component" value="Unassembled WGS sequence"/>
</dbReference>
<evidence type="ECO:0000313" key="1">
    <source>
        <dbReference type="EMBL" id="KAK9818020.1"/>
    </source>
</evidence>
<organism evidence="1 2">
    <name type="scientific">[Myrmecia] bisecta</name>
    <dbReference type="NCBI Taxonomy" id="41462"/>
    <lineage>
        <taxon>Eukaryota</taxon>
        <taxon>Viridiplantae</taxon>
        <taxon>Chlorophyta</taxon>
        <taxon>core chlorophytes</taxon>
        <taxon>Trebouxiophyceae</taxon>
        <taxon>Trebouxiales</taxon>
        <taxon>Trebouxiaceae</taxon>
        <taxon>Myrmecia</taxon>
    </lineage>
</organism>
<comment type="caution">
    <text evidence="1">The sequence shown here is derived from an EMBL/GenBank/DDBJ whole genome shotgun (WGS) entry which is preliminary data.</text>
</comment>
<name>A0AAW1Q770_9CHLO</name>
<accession>A0AAW1Q770</accession>
<keyword evidence="2" id="KW-1185">Reference proteome</keyword>
<dbReference type="EMBL" id="JALJOR010000004">
    <property type="protein sequence ID" value="KAK9818020.1"/>
    <property type="molecule type" value="Genomic_DNA"/>
</dbReference>
<evidence type="ECO:0000313" key="2">
    <source>
        <dbReference type="Proteomes" id="UP001489004"/>
    </source>
</evidence>
<protein>
    <submittedName>
        <fullName evidence="1">Uncharacterized protein</fullName>
    </submittedName>
</protein>
<sequence length="354" mass="39386">MRCWSVWSYHLCLDAGGFARTWPTRTSGTKRARLPDQQGVRTLLELLRPGDKAPFLPAHFDPKRRNRHEDFENVAQDVLAGKLILADAGHQMFNWGYTQYKSTHSCGPTEEPVDPDLLERLFAAPRSCEWTALRLLQEAPYLLNVLEVNGLALVVPAKYLADYRAWFEEAEETRGPMPRLMAYQEDMRDLLAGDLDPELVRLSVITHLEQFEAAFGAVPDCCRVLCWTSAKHCPIADLLPLPALLRLGAESSERLRVRLPRSVALEGLRQTAIAAFLSVSDADSLTRLEQSLVGGTPLQMACSPRESARHSIILQILRGTSVSKSAELLHGSGNTLRSCMSKLTRLGDQQDSGA</sequence>
<gene>
    <name evidence="1" type="ORF">WJX72_005794</name>
</gene>